<dbReference type="InterPro" id="IPR037401">
    <property type="entry name" value="SnoaL-like"/>
</dbReference>
<organism evidence="2 3">
    <name type="scientific">Mycolicibacterium hodleri</name>
    <dbReference type="NCBI Taxonomy" id="49897"/>
    <lineage>
        <taxon>Bacteria</taxon>
        <taxon>Bacillati</taxon>
        <taxon>Actinomycetota</taxon>
        <taxon>Actinomycetes</taxon>
        <taxon>Mycobacteriales</taxon>
        <taxon>Mycobacteriaceae</taxon>
        <taxon>Mycolicibacterium</taxon>
    </lineage>
</organism>
<keyword evidence="3" id="KW-1185">Reference proteome</keyword>
<dbReference type="SUPFAM" id="SSF54427">
    <property type="entry name" value="NTF2-like"/>
    <property type="match status" value="1"/>
</dbReference>
<evidence type="ECO:0000313" key="2">
    <source>
        <dbReference type="EMBL" id="TQR83590.1"/>
    </source>
</evidence>
<dbReference type="Proteomes" id="UP000315759">
    <property type="component" value="Unassembled WGS sequence"/>
</dbReference>
<sequence>MPDSVDPMAAVRQYVDAFNEGDPAAMAAVCADPMQILDGMSPHVWQGPTAAEDWWADVLAEGEHLGASGYRIALGEPRHVDVNGENAYVVAPATMTFDLRGNQITQTGSVYTVALRKVDADWRLTAWAWAKGA</sequence>
<dbReference type="Pfam" id="PF13474">
    <property type="entry name" value="SnoaL_3"/>
    <property type="match status" value="1"/>
</dbReference>
<gene>
    <name evidence="2" type="ORF">D8S82_26285</name>
</gene>
<dbReference type="RefSeq" id="WP_142554916.1">
    <property type="nucleotide sequence ID" value="NZ_VIFX01000042.1"/>
</dbReference>
<dbReference type="Gene3D" id="3.10.450.50">
    <property type="match status" value="1"/>
</dbReference>
<evidence type="ECO:0000259" key="1">
    <source>
        <dbReference type="Pfam" id="PF13474"/>
    </source>
</evidence>
<proteinExistence type="predicted"/>
<dbReference type="InterPro" id="IPR032710">
    <property type="entry name" value="NTF2-like_dom_sf"/>
</dbReference>
<protein>
    <submittedName>
        <fullName evidence="2">Nuclear transport factor 2 family protein</fullName>
    </submittedName>
</protein>
<reference evidence="2 3" key="1">
    <citation type="submission" date="2018-10" db="EMBL/GenBank/DDBJ databases">
        <title>Draft genome of Mycobacterium hodleri strain B.</title>
        <authorList>
            <person name="Amande T.J."/>
            <person name="Mcgenity T.J."/>
        </authorList>
    </citation>
    <scope>NUCLEOTIDE SEQUENCE [LARGE SCALE GENOMIC DNA]</scope>
    <source>
        <strain evidence="2 3">B</strain>
    </source>
</reference>
<feature type="domain" description="SnoaL-like" evidence="1">
    <location>
        <begin position="9"/>
        <end position="125"/>
    </location>
</feature>
<dbReference type="AlphaFoldDB" id="A0A544VUC4"/>
<comment type="caution">
    <text evidence="2">The sequence shown here is derived from an EMBL/GenBank/DDBJ whole genome shotgun (WGS) entry which is preliminary data.</text>
</comment>
<accession>A0A544VUC4</accession>
<evidence type="ECO:0000313" key="3">
    <source>
        <dbReference type="Proteomes" id="UP000315759"/>
    </source>
</evidence>
<name>A0A544VUC4_9MYCO</name>
<dbReference type="EMBL" id="VIFX01000042">
    <property type="protein sequence ID" value="TQR83590.1"/>
    <property type="molecule type" value="Genomic_DNA"/>
</dbReference>